<feature type="region of interest" description="Disordered" evidence="1">
    <location>
        <begin position="77"/>
        <end position="99"/>
    </location>
</feature>
<dbReference type="Proteomes" id="UP000031804">
    <property type="component" value="Segment"/>
</dbReference>
<dbReference type="RefSeq" id="YP_009207472.1">
    <property type="nucleotide sequence ID" value="NC_028895.1"/>
</dbReference>
<gene>
    <name evidence="2" type="ORF">SBVP3_0007</name>
    <name evidence="3" type="ORF">SBVP3_00152</name>
</gene>
<protein>
    <submittedName>
        <fullName evidence="2">Uncharacterized protein</fullName>
    </submittedName>
</protein>
<evidence type="ECO:0000313" key="4">
    <source>
        <dbReference type="Proteomes" id="UP000031804"/>
    </source>
</evidence>
<reference evidence="2 4" key="1">
    <citation type="submission" date="2014-12" db="EMBL/GenBank/DDBJ databases">
        <title>Complete genome sequences of three Vibrio cholerae specific bacteriophages.</title>
        <authorList>
            <person name="Bhandare S.G."/>
            <person name="Warry A."/>
            <person name="Emes R.D."/>
            <person name="Hooton S.P.T."/>
            <person name="Barrow P.A."/>
            <person name="Atterbury R.J."/>
        </authorList>
    </citation>
    <scope>NUCLEOTIDE SEQUENCE [LARGE SCALE GENOMIC DNA]</scope>
</reference>
<dbReference type="OrthoDB" id="31429at10239"/>
<sequence length="146" mass="16125">MHNLANILADLGYKPSITSVVVEVEYSTGYCQEDRTELDHLPVEDVELHPDHGSDVITVSPSGAVYLQETANSHAESYGHYVGSPDEDEEDGEEYEGGDWHAKLYTNSETPNVVGDSLWHTLEHLPKEESGLACDLWLVLGTEIVD</sequence>
<evidence type="ECO:0000313" key="3">
    <source>
        <dbReference type="EMBL" id="AJF40919.1"/>
    </source>
</evidence>
<dbReference type="EMBL" id="KP280063">
    <property type="protein sequence ID" value="AJF40919.1"/>
    <property type="molecule type" value="Genomic_DNA"/>
</dbReference>
<dbReference type="GeneID" id="26634130"/>
<dbReference type="GeneID" id="26633985"/>
<feature type="compositionally biased region" description="Acidic residues" evidence="1">
    <location>
        <begin position="85"/>
        <end position="97"/>
    </location>
</feature>
<dbReference type="KEGG" id="vg:26634130"/>
<accession>A0A0B5HE41</accession>
<dbReference type="EMBL" id="KP280063">
    <property type="protein sequence ID" value="AJF40775.1"/>
    <property type="molecule type" value="Genomic_DNA"/>
</dbReference>
<name>A0A0B5HE41_9CAUD</name>
<evidence type="ECO:0000256" key="1">
    <source>
        <dbReference type="SAM" id="MobiDB-lite"/>
    </source>
</evidence>
<evidence type="ECO:0000313" key="2">
    <source>
        <dbReference type="EMBL" id="AJF40775.1"/>
    </source>
</evidence>
<organism evidence="2 4">
    <name type="scientific">Vibrio phage phi 3</name>
    <dbReference type="NCBI Taxonomy" id="1589298"/>
    <lineage>
        <taxon>Viruses</taxon>
        <taxon>Duplodnaviria</taxon>
        <taxon>Heunggongvirae</taxon>
        <taxon>Uroviricota</taxon>
        <taxon>Caudoviricetes</taxon>
        <taxon>Demerecviridae</taxon>
        <taxon>Ermolyevavirinae</taxon>
        <taxon>Jesfedecavirus</taxon>
        <taxon>Jesfedecavirus phi3</taxon>
    </lineage>
</organism>
<proteinExistence type="predicted"/>
<dbReference type="RefSeq" id="YP_009207617.1">
    <property type="nucleotide sequence ID" value="NC_028895.1"/>
</dbReference>
<keyword evidence="4" id="KW-1185">Reference proteome</keyword>
<dbReference type="KEGG" id="vg:26633985"/>